<accession>A0A9W8K457</accession>
<dbReference type="OrthoDB" id="185373at2759"/>
<dbReference type="Proteomes" id="UP001148786">
    <property type="component" value="Unassembled WGS sequence"/>
</dbReference>
<proteinExistence type="predicted"/>
<gene>
    <name evidence="2" type="ORF">NLJ89_g3730</name>
</gene>
<comment type="caution">
    <text evidence="2">The sequence shown here is derived from an EMBL/GenBank/DDBJ whole genome shotgun (WGS) entry which is preliminary data.</text>
</comment>
<evidence type="ECO:0000313" key="2">
    <source>
        <dbReference type="EMBL" id="KAJ3512071.1"/>
    </source>
</evidence>
<keyword evidence="1" id="KW-0677">Repeat</keyword>
<protein>
    <submittedName>
        <fullName evidence="2">Uncharacterized protein</fullName>
    </submittedName>
</protein>
<dbReference type="AlphaFoldDB" id="A0A9W8K457"/>
<dbReference type="InterPro" id="IPR051222">
    <property type="entry name" value="PPR/CCM1_RNA-binding"/>
</dbReference>
<organism evidence="2 3">
    <name type="scientific">Agrocybe chaxingu</name>
    <dbReference type="NCBI Taxonomy" id="84603"/>
    <lineage>
        <taxon>Eukaryota</taxon>
        <taxon>Fungi</taxon>
        <taxon>Dikarya</taxon>
        <taxon>Basidiomycota</taxon>
        <taxon>Agaricomycotina</taxon>
        <taxon>Agaricomycetes</taxon>
        <taxon>Agaricomycetidae</taxon>
        <taxon>Agaricales</taxon>
        <taxon>Agaricineae</taxon>
        <taxon>Strophariaceae</taxon>
        <taxon>Agrocybe</taxon>
    </lineage>
</organism>
<dbReference type="PANTHER" id="PTHR47942">
    <property type="entry name" value="TETRATRICOPEPTIDE REPEAT (TPR)-LIKE SUPERFAMILY PROTEIN-RELATED"/>
    <property type="match status" value="1"/>
</dbReference>
<dbReference type="PANTHER" id="PTHR47942:SF16">
    <property type="entry name" value="PENTATRICOPEPTIDE REPEAT DOMAIN CONTAINING PROTEIN-RELATED"/>
    <property type="match status" value="1"/>
</dbReference>
<evidence type="ECO:0000256" key="1">
    <source>
        <dbReference type="ARBA" id="ARBA00022737"/>
    </source>
</evidence>
<keyword evidence="3" id="KW-1185">Reference proteome</keyword>
<sequence length="771" mass="87437">MTDFLASNPAHDAFHRLKTVLAEAPEANLPLILQLGSGYAAMGHAPLVKEELVPLVKNNATIEVASRFEQEIDTSHRKPVEVFEEPSDDYMPFVSDTPLTIADLIAKRLPAILPEPVQTDDVFEEDGPEYAYHPPTTTDEAHAAMQSTGVLVTLVEAGNYTQAYALLKEIQDLEIPIPNSDIYQAPAQAALKNDDLHPAQRVDAFGAWFSLVLAAHETEPGYEYEETRRLVTQAVVTDIPLIIQFTIIMARKGFADRVSHHTIPSIIRWTDWEVGQKFLDDFNDANKAYIAELGPRNAGYLIRKTATNSRGTAIRALAYANRLDEAIRLLPDPDNPTFRLTTYTYNVILNRLTRTKREVRDAYTPLVKALRDDDATALHRNSPDLRTLAQELDLTAGSKTSTQVDFGDDLVAGLRYLKKNVADHDKSKLPHPFTLVNFMSMYLATGRTRALKMLLDKAIRHGFIATSNFVFAEMLFYRRIGQPNLVIKTFVDHFFLSAVPREEVVKCVTRIDSQINNYDPTSGEDPPLKRFYPFNESFTLPRGKIWPSRIHCNLIWDALSELTTVDRELEVLYYKLVQYVADGRVLSETEPLSAIDELPTPAGWTTSAGAAAFTPFIYRLMYLRGPHFGVRMFRQMLQLGVKPTVYHYTELAGYFARKSDSRKAFAILDGMAAQQQHPFGRETYEVEQRGISPPVREYHLPRPTVVTYVSLIRGFLIAKNLEAAEAALRRLRKVHTHVPGENRFLDRALEDLEAFRQDPRNWVYPWDRDHH</sequence>
<evidence type="ECO:0000313" key="3">
    <source>
        <dbReference type="Proteomes" id="UP001148786"/>
    </source>
</evidence>
<dbReference type="InterPro" id="IPR011990">
    <property type="entry name" value="TPR-like_helical_dom_sf"/>
</dbReference>
<dbReference type="EMBL" id="JANKHO010000283">
    <property type="protein sequence ID" value="KAJ3512071.1"/>
    <property type="molecule type" value="Genomic_DNA"/>
</dbReference>
<dbReference type="Gene3D" id="1.25.40.10">
    <property type="entry name" value="Tetratricopeptide repeat domain"/>
    <property type="match status" value="1"/>
</dbReference>
<name>A0A9W8K457_9AGAR</name>
<reference evidence="2" key="1">
    <citation type="submission" date="2022-07" db="EMBL/GenBank/DDBJ databases">
        <title>Genome Sequence of Agrocybe chaxingu.</title>
        <authorList>
            <person name="Buettner E."/>
        </authorList>
    </citation>
    <scope>NUCLEOTIDE SEQUENCE</scope>
    <source>
        <strain evidence="2">MP-N11</strain>
    </source>
</reference>